<evidence type="ECO:0000313" key="1">
    <source>
        <dbReference type="EMBL" id="QSX30356.1"/>
    </source>
</evidence>
<name>A0A974XNJ7_9GAMM</name>
<dbReference type="Proteomes" id="UP000663281">
    <property type="component" value="Chromosome"/>
</dbReference>
<dbReference type="AlphaFoldDB" id="A0A974XNJ7"/>
<dbReference type="RefSeq" id="WP_207325227.1">
    <property type="nucleotide sequence ID" value="NZ_CP071504.1"/>
</dbReference>
<reference evidence="1 2" key="1">
    <citation type="submission" date="2021-03" db="EMBL/GenBank/DDBJ databases">
        <title>Novel species identification of genus Shewanella.</title>
        <authorList>
            <person name="Liu G."/>
            <person name="Zhang Q."/>
        </authorList>
    </citation>
    <scope>NUCLEOTIDE SEQUENCE [LARGE SCALE GENOMIC DNA]</scope>
    <source>
        <strain evidence="1 2">FJAT-53726</strain>
    </source>
</reference>
<keyword evidence="2" id="KW-1185">Reference proteome</keyword>
<accession>A0A974XNJ7</accession>
<dbReference type="EMBL" id="CP071504">
    <property type="protein sequence ID" value="QSX30356.1"/>
    <property type="molecule type" value="Genomic_DNA"/>
</dbReference>
<sequence>MNIISGITGGMVQRFPWQYPILKVVSGAALYCQSPTDEGFVAALNQTRVRCKFANSPLQNVEVVIDSNGAFFHFKEISRHRSWTAFFAKIYDFSYSTRQAIKVDRVTVAELIQMINAHCSRGGKFKPVSSFIRFLRAQDDNQVFDGQMLDRYHHGQWGKRKKQ</sequence>
<dbReference type="KEGG" id="scyp:JYB88_01435"/>
<gene>
    <name evidence="1" type="ORF">JYB88_01435</name>
</gene>
<organism evidence="1 2">
    <name type="scientific">Shewanella cyperi</name>
    <dbReference type="NCBI Taxonomy" id="2814292"/>
    <lineage>
        <taxon>Bacteria</taxon>
        <taxon>Pseudomonadati</taxon>
        <taxon>Pseudomonadota</taxon>
        <taxon>Gammaproteobacteria</taxon>
        <taxon>Alteromonadales</taxon>
        <taxon>Shewanellaceae</taxon>
        <taxon>Shewanella</taxon>
    </lineage>
</organism>
<evidence type="ECO:0000313" key="2">
    <source>
        <dbReference type="Proteomes" id="UP000663281"/>
    </source>
</evidence>
<proteinExistence type="predicted"/>
<protein>
    <submittedName>
        <fullName evidence="1">Uncharacterized protein</fullName>
    </submittedName>
</protein>